<evidence type="ECO:0000313" key="2">
    <source>
        <dbReference type="Proteomes" id="UP000242367"/>
    </source>
</evidence>
<dbReference type="AlphaFoldDB" id="A0A2P4UI91"/>
<reference evidence="1 2" key="1">
    <citation type="journal article" date="2017" name="Chemistry">
        <title>Isolation, Biosynthesis and Chemical Modifications of Rubterolones A-F: Rare Tropolone Alkaloids from Actinomadura sp. 5-2.</title>
        <authorList>
            <person name="Guo H."/>
            <person name="Benndorf R."/>
            <person name="Leichnitz D."/>
            <person name="Klassen J.L."/>
            <person name="Vollmers J."/>
            <person name="Gorls H."/>
            <person name="Steinacker M."/>
            <person name="Weigel C."/>
            <person name="Dahse H.M."/>
            <person name="Kaster A.K."/>
            <person name="de Beer Z.W."/>
            <person name="Poulsen M."/>
            <person name="Beemelmanns C."/>
        </authorList>
    </citation>
    <scope>NUCLEOTIDE SEQUENCE [LARGE SCALE GENOMIC DNA]</scope>
    <source>
        <strain evidence="1 2">5-2</strain>
    </source>
</reference>
<organism evidence="1 2">
    <name type="scientific">Actinomadura rubteroloni</name>
    <dbReference type="NCBI Taxonomy" id="1926885"/>
    <lineage>
        <taxon>Bacteria</taxon>
        <taxon>Bacillati</taxon>
        <taxon>Actinomycetota</taxon>
        <taxon>Actinomycetes</taxon>
        <taxon>Streptosporangiales</taxon>
        <taxon>Thermomonosporaceae</taxon>
        <taxon>Actinomadura</taxon>
    </lineage>
</organism>
<keyword evidence="2" id="KW-1185">Reference proteome</keyword>
<comment type="caution">
    <text evidence="1">The sequence shown here is derived from an EMBL/GenBank/DDBJ whole genome shotgun (WGS) entry which is preliminary data.</text>
</comment>
<accession>A0A2P4UI91</accession>
<protein>
    <submittedName>
        <fullName evidence="1">Uncharacterized protein</fullName>
    </submittedName>
</protein>
<evidence type="ECO:0000313" key="1">
    <source>
        <dbReference type="EMBL" id="POM24767.1"/>
    </source>
</evidence>
<name>A0A2P4UI91_9ACTN</name>
<dbReference type="EMBL" id="MTBP01000002">
    <property type="protein sequence ID" value="POM24767.1"/>
    <property type="molecule type" value="Genomic_DNA"/>
</dbReference>
<proteinExistence type="predicted"/>
<gene>
    <name evidence="1" type="ORF">BTM25_34030</name>
</gene>
<sequence length="117" mass="12422">MLLLVTPLLAGCTDGAAKARERSAAQAQAFARSLPGTATATEIRWAAHTSRGIAIQSIGAVGGTTRVVLRSVAQYHGLFAPSYTVIFRCYRLDLSRRPRPAVTLAEISCTIPGPIRS</sequence>
<dbReference type="Proteomes" id="UP000242367">
    <property type="component" value="Unassembled WGS sequence"/>
</dbReference>